<reference evidence="1" key="1">
    <citation type="journal article" date="2014" name="Front. Microbiol.">
        <title>High frequency of phylogenetically diverse reductive dehalogenase-homologous genes in deep subseafloor sedimentary metagenomes.</title>
        <authorList>
            <person name="Kawai M."/>
            <person name="Futagami T."/>
            <person name="Toyoda A."/>
            <person name="Takaki Y."/>
            <person name="Nishi S."/>
            <person name="Hori S."/>
            <person name="Arai W."/>
            <person name="Tsubouchi T."/>
            <person name="Morono Y."/>
            <person name="Uchiyama I."/>
            <person name="Ito T."/>
            <person name="Fujiyama A."/>
            <person name="Inagaki F."/>
            <person name="Takami H."/>
        </authorList>
    </citation>
    <scope>NUCLEOTIDE SEQUENCE</scope>
    <source>
        <strain evidence="1">Expedition CK06-06</strain>
    </source>
</reference>
<evidence type="ECO:0000313" key="1">
    <source>
        <dbReference type="EMBL" id="GAG59786.1"/>
    </source>
</evidence>
<dbReference type="AlphaFoldDB" id="X1AIE9"/>
<sequence>MDNTPKKVYKIFDRKTVGQSHIYLDQLPREANGIYNMAFDNNGRLVKRTGYTQHNTNSLSDDHPITGLFRFYKVDTSTKYTLAVCDTFVYKLANVSPWNGTAIKSGLTSEANMYFADFADRCYMCNDNDGLFKFGISFLLIFIPKNTLAVNTTVAEVSILIIFIPSPVKSPVMSIALISVV</sequence>
<gene>
    <name evidence="1" type="ORF">S01H4_09888</name>
</gene>
<protein>
    <submittedName>
        <fullName evidence="1">Uncharacterized protein</fullName>
    </submittedName>
</protein>
<dbReference type="EMBL" id="BART01003673">
    <property type="protein sequence ID" value="GAG59786.1"/>
    <property type="molecule type" value="Genomic_DNA"/>
</dbReference>
<organism evidence="1">
    <name type="scientific">marine sediment metagenome</name>
    <dbReference type="NCBI Taxonomy" id="412755"/>
    <lineage>
        <taxon>unclassified sequences</taxon>
        <taxon>metagenomes</taxon>
        <taxon>ecological metagenomes</taxon>
    </lineage>
</organism>
<accession>X1AIE9</accession>
<comment type="caution">
    <text evidence="1">The sequence shown here is derived from an EMBL/GenBank/DDBJ whole genome shotgun (WGS) entry which is preliminary data.</text>
</comment>
<proteinExistence type="predicted"/>
<name>X1AIE9_9ZZZZ</name>